<dbReference type="Gene3D" id="2.30.30.40">
    <property type="entry name" value="SH3 Domains"/>
    <property type="match status" value="1"/>
</dbReference>
<feature type="signal peptide" evidence="1">
    <location>
        <begin position="1"/>
        <end position="20"/>
    </location>
</feature>
<dbReference type="KEGG" id="ddu:GF1_16650"/>
<dbReference type="RefSeq" id="WP_267926047.1">
    <property type="nucleotide sequence ID" value="NZ_AP024233.1"/>
</dbReference>
<dbReference type="InterPro" id="IPR003646">
    <property type="entry name" value="SH3-like_bac-type"/>
</dbReference>
<evidence type="ECO:0000313" key="4">
    <source>
        <dbReference type="Proteomes" id="UP001063350"/>
    </source>
</evidence>
<proteinExistence type="predicted"/>
<dbReference type="AlphaFoldDB" id="A0A915XI07"/>
<name>A0A915XI07_9BACT</name>
<feature type="domain" description="SH3b" evidence="2">
    <location>
        <begin position="31"/>
        <end position="81"/>
    </location>
</feature>
<organism evidence="3 4">
    <name type="scientific">Desulfolithobacter dissulfuricans</name>
    <dbReference type="NCBI Taxonomy" id="2795293"/>
    <lineage>
        <taxon>Bacteria</taxon>
        <taxon>Pseudomonadati</taxon>
        <taxon>Thermodesulfobacteriota</taxon>
        <taxon>Desulfobulbia</taxon>
        <taxon>Desulfobulbales</taxon>
        <taxon>Desulfobulbaceae</taxon>
        <taxon>Desulfolithobacter</taxon>
    </lineage>
</organism>
<reference evidence="3" key="1">
    <citation type="submission" date="2020-12" db="EMBL/GenBank/DDBJ databases">
        <title>Desulfobium dissulfuricans gen. nov., sp. nov., a novel mesophilic, sulfate-reducing bacterium isolated from a deep-sea hydrothermal vent.</title>
        <authorList>
            <person name="Hashimoto Y."/>
            <person name="Tame A."/>
            <person name="Sawayama S."/>
            <person name="Miyazaki J."/>
            <person name="Takai K."/>
            <person name="Nakagawa S."/>
        </authorList>
    </citation>
    <scope>NUCLEOTIDE SEQUENCE</scope>
    <source>
        <strain evidence="3">GF1</strain>
    </source>
</reference>
<dbReference type="Pfam" id="PF08239">
    <property type="entry name" value="SH3_3"/>
    <property type="match status" value="1"/>
</dbReference>
<evidence type="ECO:0000259" key="2">
    <source>
        <dbReference type="Pfam" id="PF08239"/>
    </source>
</evidence>
<protein>
    <recommendedName>
        <fullName evidence="2">SH3b domain-containing protein</fullName>
    </recommendedName>
</protein>
<keyword evidence="4" id="KW-1185">Reference proteome</keyword>
<accession>A0A915XI07</accession>
<dbReference type="EMBL" id="AP024233">
    <property type="protein sequence ID" value="BCO09289.1"/>
    <property type="molecule type" value="Genomic_DNA"/>
</dbReference>
<feature type="chain" id="PRO_5037332981" description="SH3b domain-containing protein" evidence="1">
    <location>
        <begin position="21"/>
        <end position="247"/>
    </location>
</feature>
<evidence type="ECO:0000313" key="3">
    <source>
        <dbReference type="EMBL" id="BCO09289.1"/>
    </source>
</evidence>
<dbReference type="Proteomes" id="UP001063350">
    <property type="component" value="Chromosome"/>
</dbReference>
<sequence length="247" mass="28893">MKKIAIVSFFLFLVSTISYGASQKVYTKFNVSLFSQPTFDSDEVENLSPNSTVIVQGYSNSWVRVKAKSGNEGWLAKKWVSESKVENQVIKPAHERYTVKSIDKFEKIIWYENKGHFFLSLISNIRIYIGKREKSPPFLRMKVTYHGDDWLFVKSFSVLVDGKKYGPYLYDFKRDNSSAVWEWCDVYVSGKEYKLIEDIISSKEAIIRFYGRLYIKDHTVTPKERDFLRKMMLSYKSLGGKPIQEEK</sequence>
<keyword evidence="1" id="KW-0732">Signal</keyword>
<evidence type="ECO:0000256" key="1">
    <source>
        <dbReference type="SAM" id="SignalP"/>
    </source>
</evidence>
<gene>
    <name evidence="3" type="ORF">GF1_16650</name>
</gene>